<evidence type="ECO:0000256" key="8">
    <source>
        <dbReference type="ARBA" id="ARBA00023049"/>
    </source>
</evidence>
<feature type="domain" description="MPN" evidence="10">
    <location>
        <begin position="331"/>
        <end position="462"/>
    </location>
</feature>
<reference evidence="11" key="1">
    <citation type="submission" date="2018-03" db="EMBL/GenBank/DDBJ databases">
        <authorList>
            <person name="Guldener U."/>
        </authorList>
    </citation>
    <scope>NUCLEOTIDE SEQUENCE</scope>
</reference>
<dbReference type="InterPro" id="IPR044098">
    <property type="entry name" value="STAMBP/STALP-like_MPN"/>
</dbReference>
<dbReference type="SMART" id="SM00232">
    <property type="entry name" value="JAB_MPN"/>
    <property type="match status" value="1"/>
</dbReference>
<feature type="region of interest" description="Disordered" evidence="9">
    <location>
        <begin position="67"/>
        <end position="95"/>
    </location>
</feature>
<evidence type="ECO:0000256" key="3">
    <source>
        <dbReference type="ARBA" id="ARBA00022670"/>
    </source>
</evidence>
<accession>A0AAE8ST32</accession>
<comment type="caution">
    <text evidence="11">The sequence shown here is derived from an EMBL/GenBank/DDBJ whole genome shotgun (WGS) entry which is preliminary data.</text>
</comment>
<sequence>MREGDFPRAYLMLYRESTIVMNYLRTHPEYKDRESRKLYKPLLEGIGDVVKQLETIKPIIQEQHDEYVRMTSASSNRTSKPSENRLSRRRPPKMLDVADNVDLAVDLAQEELRKRDTIRRQTRPGDREGRVWNVPQRDAPGETVTPDDLRAQLEATRRTLDSVHRQPPPSSSHAGETAPRPSSHINHYYPPTSRSKPVDYVPERPTSHTPAALRPQRPPKELSAVSPDGYPSPQPSYSHTRHDLESAFSYDRPLPPDRPDKTPVSTQSWQAPDTDTYSLPPRPRKDPILGEVPSLPEKKLLPEAAPDGDSTTQRVAFRAAAHLENGDPIRYVFLPSQLRSSFLEVAAPNTDKGLEMCGILCGTPVNNALFITTLIIPEQRCTPDTCETVNESGLLDYCIAEDLLMIGWIHTHPTQSCFMSSRDLHTQAGYQVMMPESVAIVCAPKFEPSYGIFRLTNPPGLPYILNCNQTDTFHHHPVDNIYTGAMRPAGHVHEVPRLGFKIHDLRP</sequence>
<evidence type="ECO:0000256" key="7">
    <source>
        <dbReference type="ARBA" id="ARBA00022833"/>
    </source>
</evidence>
<dbReference type="Gene3D" id="3.40.140.10">
    <property type="entry name" value="Cytidine Deaminase, domain 2"/>
    <property type="match status" value="1"/>
</dbReference>
<protein>
    <submittedName>
        <fullName evidence="11">Related to STAM-binding protein</fullName>
    </submittedName>
</protein>
<dbReference type="AlphaFoldDB" id="A0AAE8ST32"/>
<dbReference type="Proteomes" id="UP001187682">
    <property type="component" value="Unassembled WGS sequence"/>
</dbReference>
<dbReference type="GO" id="GO:0140492">
    <property type="term" value="F:metal-dependent deubiquitinase activity"/>
    <property type="evidence" value="ECO:0007669"/>
    <property type="project" value="InterPro"/>
</dbReference>
<dbReference type="PANTHER" id="PTHR12947">
    <property type="entry name" value="AMSH-LIKE PROTEASE"/>
    <property type="match status" value="1"/>
</dbReference>
<dbReference type="GO" id="GO:0016020">
    <property type="term" value="C:membrane"/>
    <property type="evidence" value="ECO:0007669"/>
    <property type="project" value="TreeGrafter"/>
</dbReference>
<dbReference type="GO" id="GO:0061578">
    <property type="term" value="F:K63-linked deubiquitinase activity"/>
    <property type="evidence" value="ECO:0007669"/>
    <property type="project" value="InterPro"/>
</dbReference>
<evidence type="ECO:0000313" key="11">
    <source>
        <dbReference type="EMBL" id="SPN99213.1"/>
    </source>
</evidence>
<keyword evidence="6" id="KW-0378">Hydrolase</keyword>
<keyword evidence="4" id="KW-0479">Metal-binding</keyword>
<keyword evidence="12" id="KW-1185">Reference proteome</keyword>
<keyword evidence="8" id="KW-0482">Metalloprotease</keyword>
<evidence type="ECO:0000313" key="12">
    <source>
        <dbReference type="Proteomes" id="UP001187682"/>
    </source>
</evidence>
<dbReference type="PANTHER" id="PTHR12947:SF13">
    <property type="entry name" value="FI19924P1"/>
    <property type="match status" value="1"/>
</dbReference>
<dbReference type="Gene3D" id="1.20.58.80">
    <property type="entry name" value="Phosphotransferase system, lactose/cellobiose-type IIA subunit"/>
    <property type="match status" value="1"/>
</dbReference>
<dbReference type="InterPro" id="IPR037518">
    <property type="entry name" value="MPN"/>
</dbReference>
<evidence type="ECO:0000256" key="4">
    <source>
        <dbReference type="ARBA" id="ARBA00022723"/>
    </source>
</evidence>
<organism evidence="11 12">
    <name type="scientific">Cephalotrichum gorgonifer</name>
    <dbReference type="NCBI Taxonomy" id="2041049"/>
    <lineage>
        <taxon>Eukaryota</taxon>
        <taxon>Fungi</taxon>
        <taxon>Dikarya</taxon>
        <taxon>Ascomycota</taxon>
        <taxon>Pezizomycotina</taxon>
        <taxon>Sordariomycetes</taxon>
        <taxon>Hypocreomycetidae</taxon>
        <taxon>Microascales</taxon>
        <taxon>Microascaceae</taxon>
        <taxon>Cephalotrichum</taxon>
    </lineage>
</organism>
<dbReference type="CDD" id="cd08066">
    <property type="entry name" value="MPN_AMSH_like"/>
    <property type="match status" value="1"/>
</dbReference>
<dbReference type="GO" id="GO:0046872">
    <property type="term" value="F:metal ion binding"/>
    <property type="evidence" value="ECO:0007669"/>
    <property type="project" value="UniProtKB-KW"/>
</dbReference>
<feature type="compositionally biased region" description="Basic and acidic residues" evidence="9">
    <location>
        <begin position="116"/>
        <end position="130"/>
    </location>
</feature>
<name>A0AAE8ST32_9PEZI</name>
<dbReference type="FunFam" id="3.40.140.10:FF:000033">
    <property type="entry name" value="AMSH-like protease sst2"/>
    <property type="match status" value="1"/>
</dbReference>
<evidence type="ECO:0000256" key="1">
    <source>
        <dbReference type="ARBA" id="ARBA00001947"/>
    </source>
</evidence>
<proteinExistence type="inferred from homology"/>
<keyword evidence="5" id="KW-0833">Ubl conjugation pathway</keyword>
<evidence type="ECO:0000256" key="6">
    <source>
        <dbReference type="ARBA" id="ARBA00022801"/>
    </source>
</evidence>
<keyword evidence="3" id="KW-0645">Protease</keyword>
<evidence type="ECO:0000256" key="2">
    <source>
        <dbReference type="ARBA" id="ARBA00010981"/>
    </source>
</evidence>
<gene>
    <name evidence="11" type="ORF">DNG_02250</name>
</gene>
<dbReference type="SUPFAM" id="SSF102712">
    <property type="entry name" value="JAB1/MPN domain"/>
    <property type="match status" value="1"/>
</dbReference>
<evidence type="ECO:0000256" key="5">
    <source>
        <dbReference type="ARBA" id="ARBA00022786"/>
    </source>
</evidence>
<dbReference type="GO" id="GO:0006508">
    <property type="term" value="P:proteolysis"/>
    <property type="evidence" value="ECO:0007669"/>
    <property type="project" value="UniProtKB-KW"/>
</dbReference>
<comment type="similarity">
    <text evidence="2">Belongs to the peptidase M67C family.</text>
</comment>
<dbReference type="InterPro" id="IPR000555">
    <property type="entry name" value="JAMM/MPN+_dom"/>
</dbReference>
<dbReference type="Pfam" id="PF01398">
    <property type="entry name" value="JAB"/>
    <property type="match status" value="1"/>
</dbReference>
<evidence type="ECO:0000259" key="10">
    <source>
        <dbReference type="PROSITE" id="PS50249"/>
    </source>
</evidence>
<evidence type="ECO:0000256" key="9">
    <source>
        <dbReference type="SAM" id="MobiDB-lite"/>
    </source>
</evidence>
<dbReference type="GO" id="GO:0005768">
    <property type="term" value="C:endosome"/>
    <property type="evidence" value="ECO:0007669"/>
    <property type="project" value="TreeGrafter"/>
</dbReference>
<dbReference type="PROSITE" id="PS50249">
    <property type="entry name" value="MPN"/>
    <property type="match status" value="1"/>
</dbReference>
<keyword evidence="7" id="KW-0862">Zinc</keyword>
<dbReference type="EMBL" id="ONZQ02000002">
    <property type="protein sequence ID" value="SPN99213.1"/>
    <property type="molecule type" value="Genomic_DNA"/>
</dbReference>
<feature type="compositionally biased region" description="Polar residues" evidence="9">
    <location>
        <begin position="263"/>
        <end position="277"/>
    </location>
</feature>
<comment type="cofactor">
    <cofactor evidence="1">
        <name>Zn(2+)</name>
        <dbReference type="ChEBI" id="CHEBI:29105"/>
    </cofactor>
</comment>
<dbReference type="GO" id="GO:0070536">
    <property type="term" value="P:protein K63-linked deubiquitination"/>
    <property type="evidence" value="ECO:0007669"/>
    <property type="project" value="InterPro"/>
</dbReference>
<feature type="region of interest" description="Disordered" evidence="9">
    <location>
        <begin position="116"/>
        <end position="297"/>
    </location>
</feature>
<feature type="compositionally biased region" description="Basic and acidic residues" evidence="9">
    <location>
        <begin position="147"/>
        <end position="164"/>
    </location>
</feature>